<dbReference type="RefSeq" id="XP_033449962.1">
    <property type="nucleotide sequence ID" value="XM_033587346.1"/>
</dbReference>
<feature type="region of interest" description="Disordered" evidence="1">
    <location>
        <begin position="72"/>
        <end position="145"/>
    </location>
</feature>
<proteinExistence type="predicted"/>
<feature type="compositionally biased region" description="Pro residues" evidence="1">
    <location>
        <begin position="79"/>
        <end position="89"/>
    </location>
</feature>
<accession>A0A6A5RRM6</accession>
<dbReference type="EMBL" id="ML978965">
    <property type="protein sequence ID" value="KAF1929714.1"/>
    <property type="molecule type" value="Genomic_DNA"/>
</dbReference>
<sequence>MTTMARPQPHPRQHAFLTARNLLNLDCSADLKSYRRDLGPGVQAKCFEKTSDTIRAQLDDHRAFLLRHRQNGQASGFPSPVPRLEPPPSHAAHSSPAQPHMSSPNNNYHIASHPRPLSVLSQPHAPRAPQPAPSPSRPQNSVPGRIATYPASLRQALERGRQYGHRHEAGYVYEVIVHVSSQEYLITKDRVGAYESLQDANMEAVGVLLSGGYYGSALDEPTCEVEENGALRFELYTDGFTGGQTEIYVKRARARQGQITIG</sequence>
<dbReference type="Proteomes" id="UP000800082">
    <property type="component" value="Unassembled WGS sequence"/>
</dbReference>
<feature type="compositionally biased region" description="Pro residues" evidence="1">
    <location>
        <begin position="126"/>
        <end position="136"/>
    </location>
</feature>
<keyword evidence="3" id="KW-1185">Reference proteome</keyword>
<reference evidence="2" key="1">
    <citation type="journal article" date="2020" name="Stud. Mycol.">
        <title>101 Dothideomycetes genomes: a test case for predicting lifestyles and emergence of pathogens.</title>
        <authorList>
            <person name="Haridas S."/>
            <person name="Albert R."/>
            <person name="Binder M."/>
            <person name="Bloem J."/>
            <person name="Labutti K."/>
            <person name="Salamov A."/>
            <person name="Andreopoulos B."/>
            <person name="Baker S."/>
            <person name="Barry K."/>
            <person name="Bills G."/>
            <person name="Bluhm B."/>
            <person name="Cannon C."/>
            <person name="Castanera R."/>
            <person name="Culley D."/>
            <person name="Daum C."/>
            <person name="Ezra D."/>
            <person name="Gonzalez J."/>
            <person name="Henrissat B."/>
            <person name="Kuo A."/>
            <person name="Liang C."/>
            <person name="Lipzen A."/>
            <person name="Lutzoni F."/>
            <person name="Magnuson J."/>
            <person name="Mondo S."/>
            <person name="Nolan M."/>
            <person name="Ohm R."/>
            <person name="Pangilinan J."/>
            <person name="Park H.-J."/>
            <person name="Ramirez L."/>
            <person name="Alfaro M."/>
            <person name="Sun H."/>
            <person name="Tritt A."/>
            <person name="Yoshinaga Y."/>
            <person name="Zwiers L.-H."/>
            <person name="Turgeon B."/>
            <person name="Goodwin S."/>
            <person name="Spatafora J."/>
            <person name="Crous P."/>
            <person name="Grigoriev I."/>
        </authorList>
    </citation>
    <scope>NUCLEOTIDE SEQUENCE</scope>
    <source>
        <strain evidence="2">CBS 183.55</strain>
    </source>
</reference>
<evidence type="ECO:0000256" key="1">
    <source>
        <dbReference type="SAM" id="MobiDB-lite"/>
    </source>
</evidence>
<dbReference type="OrthoDB" id="3789027at2759"/>
<protein>
    <submittedName>
        <fullName evidence="2">Uncharacterized protein</fullName>
    </submittedName>
</protein>
<gene>
    <name evidence="2" type="ORF">M421DRAFT_127071</name>
</gene>
<evidence type="ECO:0000313" key="3">
    <source>
        <dbReference type="Proteomes" id="UP000800082"/>
    </source>
</evidence>
<dbReference type="GeneID" id="54344992"/>
<evidence type="ECO:0000313" key="2">
    <source>
        <dbReference type="EMBL" id="KAF1929714.1"/>
    </source>
</evidence>
<organism evidence="2 3">
    <name type="scientific">Didymella exigua CBS 183.55</name>
    <dbReference type="NCBI Taxonomy" id="1150837"/>
    <lineage>
        <taxon>Eukaryota</taxon>
        <taxon>Fungi</taxon>
        <taxon>Dikarya</taxon>
        <taxon>Ascomycota</taxon>
        <taxon>Pezizomycotina</taxon>
        <taxon>Dothideomycetes</taxon>
        <taxon>Pleosporomycetidae</taxon>
        <taxon>Pleosporales</taxon>
        <taxon>Pleosporineae</taxon>
        <taxon>Didymellaceae</taxon>
        <taxon>Didymella</taxon>
    </lineage>
</organism>
<feature type="compositionally biased region" description="Low complexity" evidence="1">
    <location>
        <begin position="90"/>
        <end position="104"/>
    </location>
</feature>
<name>A0A6A5RRM6_9PLEO</name>
<dbReference type="AlphaFoldDB" id="A0A6A5RRM6"/>